<dbReference type="GO" id="GO:0016787">
    <property type="term" value="F:hydrolase activity"/>
    <property type="evidence" value="ECO:0007669"/>
    <property type="project" value="UniProtKB-KW"/>
</dbReference>
<protein>
    <recommendedName>
        <fullName evidence="2">Alpha/beta hydrolase fold-3 domain-containing protein</fullName>
    </recommendedName>
</protein>
<dbReference type="GeneID" id="34521425"/>
<keyword evidence="1" id="KW-0378">Hydrolase</keyword>
<dbReference type="InterPro" id="IPR013094">
    <property type="entry name" value="AB_hydrolase_3"/>
</dbReference>
<reference evidence="3" key="2">
    <citation type="submission" date="2014-02" db="EMBL/GenBank/DDBJ databases">
        <title>Complete DNA sequence of /Kuraishia capsulata/ illustrates novel genomic features among budding yeasts (/Saccharomycotina/).</title>
        <authorList>
            <person name="Morales L."/>
            <person name="Noel B."/>
            <person name="Porcel B."/>
            <person name="Marcet-Houben M."/>
            <person name="Hullo M-F."/>
            <person name="Sacerdot C."/>
            <person name="Tekaia F."/>
            <person name="Leh-Louis V."/>
            <person name="Despons L."/>
            <person name="Khanna V."/>
            <person name="Aury J-M."/>
            <person name="Barbe V."/>
            <person name="Couloux A."/>
            <person name="Labadie K."/>
            <person name="Pelletier E."/>
            <person name="Souciet J-L."/>
            <person name="Boekhout T."/>
            <person name="Gabaldon T."/>
            <person name="Wincker P."/>
            <person name="Dujon B."/>
        </authorList>
    </citation>
    <scope>NUCLEOTIDE SEQUENCE</scope>
    <source>
        <strain evidence="3">CBS 1993</strain>
    </source>
</reference>
<dbReference type="SUPFAM" id="SSF53474">
    <property type="entry name" value="alpha/beta-Hydrolases"/>
    <property type="match status" value="1"/>
</dbReference>
<dbReference type="AlphaFoldDB" id="W6MX01"/>
<keyword evidence="4" id="KW-1185">Reference proteome</keyword>
<dbReference type="Proteomes" id="UP000019384">
    <property type="component" value="Unassembled WGS sequence"/>
</dbReference>
<proteinExistence type="predicted"/>
<dbReference type="HOGENOM" id="CLU_012494_6_2_1"/>
<dbReference type="Gene3D" id="3.40.50.1820">
    <property type="entry name" value="alpha/beta hydrolase"/>
    <property type="match status" value="1"/>
</dbReference>
<feature type="domain" description="Alpha/beta hydrolase fold-3" evidence="2">
    <location>
        <begin position="102"/>
        <end position="322"/>
    </location>
</feature>
<dbReference type="PANTHER" id="PTHR48081">
    <property type="entry name" value="AB HYDROLASE SUPERFAMILY PROTEIN C4A8.06C"/>
    <property type="match status" value="1"/>
</dbReference>
<evidence type="ECO:0000313" key="3">
    <source>
        <dbReference type="EMBL" id="CDK28045.1"/>
    </source>
</evidence>
<dbReference type="Pfam" id="PF07859">
    <property type="entry name" value="Abhydrolase_3"/>
    <property type="match status" value="1"/>
</dbReference>
<dbReference type="EMBL" id="HG793129">
    <property type="protein sequence ID" value="CDK28045.1"/>
    <property type="molecule type" value="Genomic_DNA"/>
</dbReference>
<gene>
    <name evidence="3" type="ORF">KUCA_T00004026001</name>
</gene>
<dbReference type="PANTHER" id="PTHR48081:SF8">
    <property type="entry name" value="ALPHA_BETA HYDROLASE FOLD-3 DOMAIN-CONTAINING PROTEIN-RELATED"/>
    <property type="match status" value="1"/>
</dbReference>
<dbReference type="InterPro" id="IPR050300">
    <property type="entry name" value="GDXG_lipolytic_enzyme"/>
</dbReference>
<dbReference type="InterPro" id="IPR029058">
    <property type="entry name" value="AB_hydrolase_fold"/>
</dbReference>
<dbReference type="OrthoDB" id="408631at2759"/>
<accession>W6MX01</accession>
<sequence>MVSALNIPPPINQMDEKFRIAIEPEYVELYDKYHVGRLAYYEVPIEIHRKDPLKHAIMYGKEIVKFDGYTEDLKIPVEGGEILVRYYRPRDALEDETPRPALVDFHGGGLVFGDIDSDDNYCKRVCRETGAVVFNVDYRLAPEFPYPVPLNDSWEALQHIVGNAEKYGIDKSKVAIVGSSSGGNLAAALAHRARDAGIKICYQILCVPVCDATAVTHDWTAVAEDCPYPSWKENYNSPDLSFQFMSWLYQYSLGNPRPAKYDSNPELNVVQSTNFKALASAIIFTAEYDILRDEAELYGKKLLENGVDCEVIRMAGAIHSFMDIDDFLETGKEYNRITIDRLKKAFA</sequence>
<evidence type="ECO:0000256" key="1">
    <source>
        <dbReference type="ARBA" id="ARBA00022801"/>
    </source>
</evidence>
<evidence type="ECO:0000313" key="4">
    <source>
        <dbReference type="Proteomes" id="UP000019384"/>
    </source>
</evidence>
<evidence type="ECO:0000259" key="2">
    <source>
        <dbReference type="Pfam" id="PF07859"/>
    </source>
</evidence>
<dbReference type="RefSeq" id="XP_022460037.1">
    <property type="nucleotide sequence ID" value="XM_022600720.1"/>
</dbReference>
<reference evidence="3" key="1">
    <citation type="submission" date="2013-12" db="EMBL/GenBank/DDBJ databases">
        <authorList>
            <person name="Genoscope - CEA"/>
        </authorList>
    </citation>
    <scope>NUCLEOTIDE SEQUENCE</scope>
    <source>
        <strain evidence="3">CBS 1993</strain>
    </source>
</reference>
<name>W6MX01_9ASCO</name>
<dbReference type="STRING" id="1382522.W6MX01"/>
<organism evidence="3 4">
    <name type="scientific">Kuraishia capsulata CBS 1993</name>
    <dbReference type="NCBI Taxonomy" id="1382522"/>
    <lineage>
        <taxon>Eukaryota</taxon>
        <taxon>Fungi</taxon>
        <taxon>Dikarya</taxon>
        <taxon>Ascomycota</taxon>
        <taxon>Saccharomycotina</taxon>
        <taxon>Pichiomycetes</taxon>
        <taxon>Pichiales</taxon>
        <taxon>Pichiaceae</taxon>
        <taxon>Kuraishia</taxon>
    </lineage>
</organism>